<reference evidence="8 9" key="2">
    <citation type="journal article" date="2011" name="J. Bacteriol.">
        <title>Complete genome sequence of a carbon monoxide-utilizing acetogen, Eubacterium limosum KIST612.</title>
        <authorList>
            <person name="Roh H."/>
            <person name="Ko H.J."/>
            <person name="Kim D."/>
            <person name="Choi D.G."/>
            <person name="Park S."/>
            <person name="Kim S."/>
            <person name="Chang I.S."/>
            <person name="Choi I.G."/>
        </authorList>
    </citation>
    <scope>NUCLEOTIDE SEQUENCE [LARGE SCALE GENOMIC DNA]</scope>
    <source>
        <strain evidence="8 9">KIST612</strain>
    </source>
</reference>
<dbReference type="InterPro" id="IPR051401">
    <property type="entry name" value="GtrA_CellWall_Glycosyl"/>
</dbReference>
<keyword evidence="3 6" id="KW-0812">Transmembrane</keyword>
<evidence type="ECO:0000313" key="9">
    <source>
        <dbReference type="Proteomes" id="UP000006873"/>
    </source>
</evidence>
<dbReference type="GeneID" id="99646804"/>
<accession>E3GGJ6</accession>
<dbReference type="Proteomes" id="UP000006873">
    <property type="component" value="Chromosome"/>
</dbReference>
<proteinExistence type="inferred from homology"/>
<evidence type="ECO:0000256" key="5">
    <source>
        <dbReference type="ARBA" id="ARBA00023136"/>
    </source>
</evidence>
<evidence type="ECO:0000256" key="4">
    <source>
        <dbReference type="ARBA" id="ARBA00022989"/>
    </source>
</evidence>
<dbReference type="EMBL" id="CP002273">
    <property type="protein sequence ID" value="ADO38801.1"/>
    <property type="molecule type" value="Genomic_DNA"/>
</dbReference>
<dbReference type="GO" id="GO:0005886">
    <property type="term" value="C:plasma membrane"/>
    <property type="evidence" value="ECO:0007669"/>
    <property type="project" value="TreeGrafter"/>
</dbReference>
<dbReference type="RefSeq" id="WP_013382108.1">
    <property type="nucleotide sequence ID" value="NC_014624.2"/>
</dbReference>
<evidence type="ECO:0000256" key="2">
    <source>
        <dbReference type="ARBA" id="ARBA00009399"/>
    </source>
</evidence>
<feature type="transmembrane region" description="Helical" evidence="6">
    <location>
        <begin position="12"/>
        <end position="33"/>
    </location>
</feature>
<reference key="1">
    <citation type="submission" date="2010-09" db="EMBL/GenBank/DDBJ databases">
        <authorList>
            <person name="Roh H."/>
            <person name="Ko H.-J."/>
            <person name="Kim D."/>
            <person name="Choi D.G."/>
            <person name="Park S."/>
            <person name="Kim S."/>
            <person name="Kim K.H."/>
            <person name="Chang I.S."/>
            <person name="Choi I.-G."/>
        </authorList>
    </citation>
    <scope>NUCLEOTIDE SEQUENCE</scope>
    <source>
        <strain>KIST612</strain>
    </source>
</reference>
<evidence type="ECO:0000313" key="8">
    <source>
        <dbReference type="EMBL" id="ADO38801.1"/>
    </source>
</evidence>
<comment type="subcellular location">
    <subcellularLocation>
        <location evidence="1">Membrane</location>
        <topology evidence="1">Multi-pass membrane protein</topology>
    </subcellularLocation>
</comment>
<dbReference type="HOGENOM" id="CLU_083873_6_3_9"/>
<dbReference type="eggNOG" id="COG2246">
    <property type="taxonomic scope" value="Bacteria"/>
</dbReference>
<evidence type="ECO:0000256" key="3">
    <source>
        <dbReference type="ARBA" id="ARBA00022692"/>
    </source>
</evidence>
<feature type="transmembrane region" description="Helical" evidence="6">
    <location>
        <begin position="45"/>
        <end position="64"/>
    </location>
</feature>
<gene>
    <name evidence="8" type="ordered locus">ELI_3854</name>
</gene>
<feature type="transmembrane region" description="Helical" evidence="6">
    <location>
        <begin position="102"/>
        <end position="122"/>
    </location>
</feature>
<evidence type="ECO:0000256" key="1">
    <source>
        <dbReference type="ARBA" id="ARBA00004141"/>
    </source>
</evidence>
<dbReference type="PANTHER" id="PTHR38459">
    <property type="entry name" value="PROPHAGE BACTOPRENOL-LINKED GLUCOSE TRANSLOCASE HOMOLOG"/>
    <property type="match status" value="1"/>
</dbReference>
<dbReference type="Pfam" id="PF04138">
    <property type="entry name" value="GtrA_DPMS_TM"/>
    <property type="match status" value="1"/>
</dbReference>
<dbReference type="InterPro" id="IPR007267">
    <property type="entry name" value="GtrA_DPMS_TM"/>
</dbReference>
<organism evidence="8 9">
    <name type="scientific">Eubacterium callanderi</name>
    <dbReference type="NCBI Taxonomy" id="53442"/>
    <lineage>
        <taxon>Bacteria</taxon>
        <taxon>Bacillati</taxon>
        <taxon>Bacillota</taxon>
        <taxon>Clostridia</taxon>
        <taxon>Eubacteriales</taxon>
        <taxon>Eubacteriaceae</taxon>
        <taxon>Eubacterium</taxon>
    </lineage>
</organism>
<comment type="similarity">
    <text evidence="2">Belongs to the GtrA family.</text>
</comment>
<dbReference type="PANTHER" id="PTHR38459:SF1">
    <property type="entry name" value="PROPHAGE BACTOPRENOL-LINKED GLUCOSE TRANSLOCASE HOMOLOG"/>
    <property type="match status" value="1"/>
</dbReference>
<feature type="transmembrane region" description="Helical" evidence="6">
    <location>
        <begin position="76"/>
        <end position="96"/>
    </location>
</feature>
<feature type="domain" description="GtrA/DPMS transmembrane" evidence="7">
    <location>
        <begin position="13"/>
        <end position="127"/>
    </location>
</feature>
<keyword evidence="9" id="KW-1185">Reference proteome</keyword>
<protein>
    <recommendedName>
        <fullName evidence="7">GtrA/DPMS transmembrane domain-containing protein</fullName>
    </recommendedName>
</protein>
<dbReference type="AlphaFoldDB" id="E3GGJ6"/>
<dbReference type="GO" id="GO:0000271">
    <property type="term" value="P:polysaccharide biosynthetic process"/>
    <property type="evidence" value="ECO:0007669"/>
    <property type="project" value="InterPro"/>
</dbReference>
<evidence type="ECO:0000259" key="7">
    <source>
        <dbReference type="Pfam" id="PF04138"/>
    </source>
</evidence>
<keyword evidence="4 6" id="KW-1133">Transmembrane helix</keyword>
<evidence type="ECO:0000256" key="6">
    <source>
        <dbReference type="SAM" id="Phobius"/>
    </source>
</evidence>
<keyword evidence="5 6" id="KW-0472">Membrane</keyword>
<sequence>MKLSKNLLLQVIKFGIVGIVSFAIDYSILYFMIEWLNINYLVSNFFSFTISLIINYYLSIKYVFYQRENKNKANEFIIYFVINIIGLGLNQVIMWLCVQIFGLYYLLAKICATAIVMIYNFISRKILIERH</sequence>
<name>E3GGJ6_9FIRM</name>
<dbReference type="KEGG" id="elm:ELI_3854"/>